<comment type="subunit">
    <text evidence="15">Heterodimer of a 70 kDa and a 80 kDa subunit.</text>
</comment>
<dbReference type="InterPro" id="IPR047087">
    <property type="entry name" value="KU70_core_dom"/>
</dbReference>
<keyword evidence="11" id="KW-0233">DNA recombination</keyword>
<feature type="compositionally biased region" description="Acidic residues" evidence="16">
    <location>
        <begin position="1"/>
        <end position="20"/>
    </location>
</feature>
<evidence type="ECO:0000256" key="6">
    <source>
        <dbReference type="ARBA" id="ARBA00022763"/>
    </source>
</evidence>
<dbReference type="InterPro" id="IPR002035">
    <property type="entry name" value="VWF_A"/>
</dbReference>
<dbReference type="GO" id="GO:0042162">
    <property type="term" value="F:telomeric DNA binding"/>
    <property type="evidence" value="ECO:0007669"/>
    <property type="project" value="InterPro"/>
</dbReference>
<organism evidence="18 19">
    <name type="scientific">Halocaridina rubra</name>
    <name type="common">Hawaiian red shrimp</name>
    <dbReference type="NCBI Taxonomy" id="373956"/>
    <lineage>
        <taxon>Eukaryota</taxon>
        <taxon>Metazoa</taxon>
        <taxon>Ecdysozoa</taxon>
        <taxon>Arthropoda</taxon>
        <taxon>Crustacea</taxon>
        <taxon>Multicrustacea</taxon>
        <taxon>Malacostraca</taxon>
        <taxon>Eumalacostraca</taxon>
        <taxon>Eucarida</taxon>
        <taxon>Decapoda</taxon>
        <taxon>Pleocyemata</taxon>
        <taxon>Caridea</taxon>
        <taxon>Atyoidea</taxon>
        <taxon>Atyidae</taxon>
        <taxon>Halocaridina</taxon>
    </lineage>
</organism>
<dbReference type="SUPFAM" id="SSF100939">
    <property type="entry name" value="SPOC domain-like"/>
    <property type="match status" value="1"/>
</dbReference>
<evidence type="ECO:0000256" key="14">
    <source>
        <dbReference type="ARBA" id="ARBA00047995"/>
    </source>
</evidence>
<dbReference type="InterPro" id="IPR016194">
    <property type="entry name" value="SPOC-like_C_dom_sf"/>
</dbReference>
<evidence type="ECO:0000256" key="5">
    <source>
        <dbReference type="ARBA" id="ARBA00022741"/>
    </source>
</evidence>
<dbReference type="InterPro" id="IPR006165">
    <property type="entry name" value="Ku70"/>
</dbReference>
<dbReference type="Gene3D" id="2.40.290.10">
    <property type="match status" value="1"/>
</dbReference>
<dbReference type="PROSITE" id="PS50234">
    <property type="entry name" value="VWFA"/>
    <property type="match status" value="1"/>
</dbReference>
<comment type="subcellular location">
    <subcellularLocation>
        <location evidence="1">Nucleus</location>
    </subcellularLocation>
</comment>
<keyword evidence="12" id="KW-0234">DNA repair</keyword>
<sequence length="605" mass="68987">MAEFEYDAGEEKNEDDDEEGGSWFFGGRTASIFLIDASEDMFQASSEANEDPSFMRAVKCIHSTLRNKVITSDQDMVSVVLFNTREMKNATDFSHIYVLQELDRPGAEKILELEELMNMSVKNFDKKFGNSNNANIHDALRVCQGIFTKCSSKLAGQSILLFTCRDDPHHGDNQKQRQAVQKAKDLREVSISLEVLHMGENFDVKKFYKDLIVLDDDERESQEQITLANPTSRFEELMERVTRLDHKQRTTGRVTFSLAPGVEMSVAVYTAVRKMYKPYKVKLRKVTNEEVRYMRKEYLEETGELLVPSDYVKYQEYGGKKIKFTLDELRSLKSVYQPGIVLLGFKPIEYIKPYFHVKPANFIYADEKSVQGSNKMFAALLDRCLERKVAPIVRLIARKNSSVSWAALIPQSEEVDENNSQISPPGFHACHLPFADDFRNIQMENMTRATTDQVDAAKAVIKKLRFKYSPLSFPNPDLETHWNNIEALALNRDSREPVEDFTAPDYEQMAKQVGHRIDNLRDMVYPPSYDPAQPPKKRPATSSAPAPKKAKPDPKSINVEEMAKAGTVNKLTMDVLKAWLQERGIKISGKKKDQLVQDVMDEVGA</sequence>
<evidence type="ECO:0000256" key="15">
    <source>
        <dbReference type="ARBA" id="ARBA00065167"/>
    </source>
</evidence>
<keyword evidence="19" id="KW-1185">Reference proteome</keyword>
<dbReference type="SUPFAM" id="SSF53300">
    <property type="entry name" value="vWA-like"/>
    <property type="match status" value="1"/>
</dbReference>
<dbReference type="GO" id="GO:0003684">
    <property type="term" value="F:damaged DNA binding"/>
    <property type="evidence" value="ECO:0007669"/>
    <property type="project" value="InterPro"/>
</dbReference>
<dbReference type="GO" id="GO:0003678">
    <property type="term" value="F:DNA helicase activity"/>
    <property type="evidence" value="ECO:0007669"/>
    <property type="project" value="UniProtKB-EC"/>
</dbReference>
<evidence type="ECO:0000256" key="12">
    <source>
        <dbReference type="ARBA" id="ARBA00023204"/>
    </source>
</evidence>
<dbReference type="InterPro" id="IPR027388">
    <property type="entry name" value="Ku70_bridge/pillars_dom_sf"/>
</dbReference>
<dbReference type="PIRSF" id="PIRSF003033">
    <property type="entry name" value="Ku70"/>
    <property type="match status" value="1"/>
</dbReference>
<proteinExistence type="inferred from homology"/>
<keyword evidence="6" id="KW-0227">DNA damage</keyword>
<reference evidence="18 19" key="1">
    <citation type="submission" date="2023-11" db="EMBL/GenBank/DDBJ databases">
        <title>Halocaridina rubra genome assembly.</title>
        <authorList>
            <person name="Smith C."/>
        </authorList>
    </citation>
    <scope>NUCLEOTIDE SEQUENCE [LARGE SCALE GENOMIC DNA]</scope>
    <source>
        <strain evidence="18">EP-1</strain>
        <tissue evidence="18">Whole</tissue>
    </source>
</reference>
<evidence type="ECO:0000259" key="17">
    <source>
        <dbReference type="PROSITE" id="PS50234"/>
    </source>
</evidence>
<dbReference type="InterPro" id="IPR005161">
    <property type="entry name" value="Ku_N"/>
</dbReference>
<dbReference type="CDD" id="cd01458">
    <property type="entry name" value="vWA_ku"/>
    <property type="match status" value="1"/>
</dbReference>
<comment type="similarity">
    <text evidence="2">Belongs to the ku70 family.</text>
</comment>
<keyword evidence="13" id="KW-0539">Nucleus</keyword>
<keyword evidence="10" id="KW-0238">DNA-binding</keyword>
<dbReference type="CDD" id="cd00788">
    <property type="entry name" value="KU70"/>
    <property type="match status" value="1"/>
</dbReference>
<dbReference type="InterPro" id="IPR006164">
    <property type="entry name" value="DNA_bd_Ku70/Ku80"/>
</dbReference>
<evidence type="ECO:0000256" key="2">
    <source>
        <dbReference type="ARBA" id="ARBA00005240"/>
    </source>
</evidence>
<evidence type="ECO:0000256" key="13">
    <source>
        <dbReference type="ARBA" id="ARBA00023242"/>
    </source>
</evidence>
<evidence type="ECO:0000256" key="9">
    <source>
        <dbReference type="ARBA" id="ARBA00022840"/>
    </source>
</evidence>
<dbReference type="GO" id="GO:0016787">
    <property type="term" value="F:hydrolase activity"/>
    <property type="evidence" value="ECO:0007669"/>
    <property type="project" value="UniProtKB-KW"/>
</dbReference>
<dbReference type="InterPro" id="IPR036465">
    <property type="entry name" value="vWFA_dom_sf"/>
</dbReference>
<dbReference type="GO" id="GO:0005524">
    <property type="term" value="F:ATP binding"/>
    <property type="evidence" value="ECO:0007669"/>
    <property type="project" value="UniProtKB-KW"/>
</dbReference>
<dbReference type="Proteomes" id="UP001381693">
    <property type="component" value="Unassembled WGS sequence"/>
</dbReference>
<dbReference type="InterPro" id="IPR005160">
    <property type="entry name" value="Ku_C"/>
</dbReference>
<comment type="caution">
    <text evidence="18">The sequence shown here is derived from an EMBL/GenBank/DDBJ whole genome shotgun (WGS) entry which is preliminary data.</text>
</comment>
<keyword evidence="5" id="KW-0547">Nucleotide-binding</keyword>
<dbReference type="FunFam" id="3.40.50.410:FF:000080">
    <property type="entry name" value="X-ray repair-complementing defective repair in Chinese hamster cells 6"/>
    <property type="match status" value="1"/>
</dbReference>
<evidence type="ECO:0000256" key="11">
    <source>
        <dbReference type="ARBA" id="ARBA00023172"/>
    </source>
</evidence>
<keyword evidence="9" id="KW-0067">ATP-binding</keyword>
<dbReference type="Pfam" id="PF02735">
    <property type="entry name" value="Ku"/>
    <property type="match status" value="1"/>
</dbReference>
<dbReference type="Gene3D" id="1.10.720.30">
    <property type="entry name" value="SAP domain"/>
    <property type="match status" value="1"/>
</dbReference>
<dbReference type="SUPFAM" id="SSF68906">
    <property type="entry name" value="SAP domain"/>
    <property type="match status" value="1"/>
</dbReference>
<dbReference type="EMBL" id="JAXCGZ010022681">
    <property type="protein sequence ID" value="KAK7027384.1"/>
    <property type="molecule type" value="Genomic_DNA"/>
</dbReference>
<dbReference type="GO" id="GO:0006303">
    <property type="term" value="P:double-strand break repair via nonhomologous end joining"/>
    <property type="evidence" value="ECO:0007669"/>
    <property type="project" value="InterPro"/>
</dbReference>
<dbReference type="AlphaFoldDB" id="A0AAN8ZTQ5"/>
<dbReference type="PANTHER" id="PTHR12604">
    <property type="entry name" value="KU AUTOANTIGEN DNA HELICASE"/>
    <property type="match status" value="1"/>
</dbReference>
<dbReference type="FunFam" id="2.40.290.10:FF:000001">
    <property type="entry name" value="X-ray repair cross complementing 6"/>
    <property type="match status" value="1"/>
</dbReference>
<feature type="region of interest" description="Disordered" evidence="16">
    <location>
        <begin position="520"/>
        <end position="559"/>
    </location>
</feature>
<dbReference type="PANTHER" id="PTHR12604:SF2">
    <property type="entry name" value="X-RAY REPAIR CROSS-COMPLEMENTING PROTEIN 6"/>
    <property type="match status" value="1"/>
</dbReference>
<keyword evidence="8" id="KW-0347">Helicase</keyword>
<dbReference type="Pfam" id="PF03731">
    <property type="entry name" value="Ku_N"/>
    <property type="match status" value="1"/>
</dbReference>
<gene>
    <name evidence="18" type="primary">XRCC6</name>
    <name evidence="18" type="ORF">SK128_013598</name>
</gene>
<dbReference type="InterPro" id="IPR036361">
    <property type="entry name" value="SAP_dom_sf"/>
</dbReference>
<dbReference type="NCBIfam" id="TIGR00578">
    <property type="entry name" value="ku70"/>
    <property type="match status" value="1"/>
</dbReference>
<dbReference type="EC" id="3.6.4.12" evidence="3"/>
<evidence type="ECO:0000256" key="1">
    <source>
        <dbReference type="ARBA" id="ARBA00004123"/>
    </source>
</evidence>
<evidence type="ECO:0000313" key="18">
    <source>
        <dbReference type="EMBL" id="KAK7027384.1"/>
    </source>
</evidence>
<dbReference type="GO" id="GO:0043564">
    <property type="term" value="C:Ku70:Ku80 complex"/>
    <property type="evidence" value="ECO:0007669"/>
    <property type="project" value="InterPro"/>
</dbReference>
<dbReference type="GO" id="GO:0000723">
    <property type="term" value="P:telomere maintenance"/>
    <property type="evidence" value="ECO:0007669"/>
    <property type="project" value="InterPro"/>
</dbReference>
<evidence type="ECO:0000256" key="3">
    <source>
        <dbReference type="ARBA" id="ARBA00012551"/>
    </source>
</evidence>
<dbReference type="Gene3D" id="1.10.1600.10">
    <property type="match status" value="1"/>
</dbReference>
<keyword evidence="7" id="KW-0378">Hydrolase</keyword>
<evidence type="ECO:0000256" key="4">
    <source>
        <dbReference type="ARBA" id="ARBA00014630"/>
    </source>
</evidence>
<evidence type="ECO:0000256" key="10">
    <source>
        <dbReference type="ARBA" id="ARBA00023125"/>
    </source>
</evidence>
<accession>A0AAN8ZTQ5</accession>
<dbReference type="SMART" id="SM00559">
    <property type="entry name" value="Ku78"/>
    <property type="match status" value="1"/>
</dbReference>
<feature type="domain" description="VWFA" evidence="17">
    <location>
        <begin position="30"/>
        <end position="241"/>
    </location>
</feature>
<evidence type="ECO:0000256" key="8">
    <source>
        <dbReference type="ARBA" id="ARBA00022806"/>
    </source>
</evidence>
<dbReference type="Gene3D" id="4.10.970.10">
    <property type="entry name" value="Ku70, bridge and pillars"/>
    <property type="match status" value="1"/>
</dbReference>
<dbReference type="GO" id="GO:0006310">
    <property type="term" value="P:DNA recombination"/>
    <property type="evidence" value="ECO:0007669"/>
    <property type="project" value="UniProtKB-KW"/>
</dbReference>
<comment type="catalytic activity">
    <reaction evidence="14">
        <text>ATP + H2O = ADP + phosphate + H(+)</text>
        <dbReference type="Rhea" id="RHEA:13065"/>
        <dbReference type="ChEBI" id="CHEBI:15377"/>
        <dbReference type="ChEBI" id="CHEBI:15378"/>
        <dbReference type="ChEBI" id="CHEBI:30616"/>
        <dbReference type="ChEBI" id="CHEBI:43474"/>
        <dbReference type="ChEBI" id="CHEBI:456216"/>
        <dbReference type="EC" id="3.6.4.12"/>
    </reaction>
</comment>
<evidence type="ECO:0000313" key="19">
    <source>
        <dbReference type="Proteomes" id="UP001381693"/>
    </source>
</evidence>
<name>A0AAN8ZTQ5_HALRR</name>
<protein>
    <recommendedName>
        <fullName evidence="4">ATP-dependent DNA helicase 2 subunit 1</fullName>
        <ecNumber evidence="3">3.6.4.12</ecNumber>
    </recommendedName>
</protein>
<evidence type="ECO:0000256" key="7">
    <source>
        <dbReference type="ARBA" id="ARBA00022801"/>
    </source>
</evidence>
<dbReference type="GO" id="GO:0003690">
    <property type="term" value="F:double-stranded DNA binding"/>
    <property type="evidence" value="ECO:0007669"/>
    <property type="project" value="TreeGrafter"/>
</dbReference>
<dbReference type="Gene3D" id="3.40.50.410">
    <property type="entry name" value="von Willebrand factor, type A domain"/>
    <property type="match status" value="1"/>
</dbReference>
<dbReference type="Pfam" id="PF03730">
    <property type="entry name" value="Ku_C"/>
    <property type="match status" value="1"/>
</dbReference>
<evidence type="ECO:0000256" key="16">
    <source>
        <dbReference type="SAM" id="MobiDB-lite"/>
    </source>
</evidence>
<feature type="region of interest" description="Disordered" evidence="16">
    <location>
        <begin position="1"/>
        <end position="21"/>
    </location>
</feature>